<keyword evidence="3" id="KW-1185">Reference proteome</keyword>
<accession>A0ABN5VN29</accession>
<feature type="region of interest" description="Disordered" evidence="1">
    <location>
        <begin position="1"/>
        <end position="30"/>
    </location>
</feature>
<dbReference type="EMBL" id="AP018448">
    <property type="protein sequence ID" value="BBC33823.1"/>
    <property type="molecule type" value="Genomic_DNA"/>
</dbReference>
<protein>
    <submittedName>
        <fullName evidence="2">Uncharacterized protein</fullName>
    </submittedName>
</protein>
<reference evidence="2 3" key="2">
    <citation type="journal article" date="2023" name="ChemBioChem">
        <title>Acyltransferase Domain Exchange between Two Independent Type I Polyketide Synthases in the Same Producer Strain of Macrolide Antibiotics.</title>
        <authorList>
            <person name="Kudo F."/>
            <person name="Kishikawa K."/>
            <person name="Tsuboi K."/>
            <person name="Kido T."/>
            <person name="Usui T."/>
            <person name="Hashimoto J."/>
            <person name="Shin-Ya K."/>
            <person name="Miyanaga A."/>
            <person name="Eguchi T."/>
        </authorList>
    </citation>
    <scope>NUCLEOTIDE SEQUENCE [LARGE SCALE GENOMIC DNA]</scope>
    <source>
        <strain evidence="2 3">A-8890</strain>
    </source>
</reference>
<evidence type="ECO:0000313" key="2">
    <source>
        <dbReference type="EMBL" id="BBC33823.1"/>
    </source>
</evidence>
<organism evidence="2 3">
    <name type="scientific">Streptomyces graminofaciens</name>
    <dbReference type="NCBI Taxonomy" id="68212"/>
    <lineage>
        <taxon>Bacteria</taxon>
        <taxon>Bacillati</taxon>
        <taxon>Actinomycetota</taxon>
        <taxon>Actinomycetes</taxon>
        <taxon>Kitasatosporales</taxon>
        <taxon>Streptomycetaceae</taxon>
        <taxon>Streptomyces</taxon>
    </lineage>
</organism>
<proteinExistence type="predicted"/>
<feature type="region of interest" description="Disordered" evidence="1">
    <location>
        <begin position="53"/>
        <end position="74"/>
    </location>
</feature>
<name>A0ABN5VN29_9ACTN</name>
<evidence type="ECO:0000256" key="1">
    <source>
        <dbReference type="SAM" id="MobiDB-lite"/>
    </source>
</evidence>
<feature type="compositionally biased region" description="Polar residues" evidence="1">
    <location>
        <begin position="1"/>
        <end position="11"/>
    </location>
</feature>
<evidence type="ECO:0000313" key="3">
    <source>
        <dbReference type="Proteomes" id="UP001321542"/>
    </source>
</evidence>
<reference evidence="2 3" key="1">
    <citation type="journal article" date="2010" name="ChemBioChem">
        <title>Cloning and characterization of the biosynthetic gene cluster of 16-membered macrolide antibiotic FD-891: involvement of a dual functional cytochrome P450 monooxygenase catalyzing epoxidation and hydroxylation.</title>
        <authorList>
            <person name="Kudo F."/>
            <person name="Motegi A."/>
            <person name="Mizoue K."/>
            <person name="Eguchi T."/>
        </authorList>
    </citation>
    <scope>NUCLEOTIDE SEQUENCE [LARGE SCALE GENOMIC DNA]</scope>
    <source>
        <strain evidence="2 3">A-8890</strain>
    </source>
</reference>
<dbReference type="Proteomes" id="UP001321542">
    <property type="component" value="Chromosome"/>
</dbReference>
<gene>
    <name evidence="2" type="ORF">SGFS_051170</name>
</gene>
<sequence length="74" mass="7662">MTRSPTASRAVSNMPDAHDDPLDPPEAPLDITALPVKTTTTQVTLATHCDSVVGGASGRMSVRTQAWGSSGRKG</sequence>